<gene>
    <name evidence="13" type="ORF">PVC01_080016200</name>
    <name evidence="12" type="ORF">PVT01_080016300</name>
</gene>
<evidence type="ECO:0000313" key="15">
    <source>
        <dbReference type="Proteomes" id="UP000305196"/>
    </source>
</evidence>
<dbReference type="VEuPathDB" id="PlasmoDB:PVPAM_080023500"/>
<evidence type="ECO:0000256" key="4">
    <source>
        <dbReference type="ARBA" id="ARBA00022692"/>
    </source>
</evidence>
<dbReference type="GO" id="GO:0016125">
    <property type="term" value="P:sterol metabolic process"/>
    <property type="evidence" value="ECO:0007669"/>
    <property type="project" value="UniProtKB-UniRule"/>
</dbReference>
<dbReference type="PANTHER" id="PTHR14467:SF0">
    <property type="entry name" value="PROTEIN ARV1"/>
    <property type="match status" value="1"/>
</dbReference>
<comment type="subcellular location">
    <subcellularLocation>
        <location evidence="1 10">Endoplasmic reticulum membrane</location>
        <topology evidence="1 10">Multi-pass membrane protein</topology>
    </subcellularLocation>
</comment>
<evidence type="ECO:0000256" key="10">
    <source>
        <dbReference type="RuleBase" id="RU368065"/>
    </source>
</evidence>
<accession>A0A1G4GW67</accession>
<dbReference type="EMBL" id="LT615263">
    <property type="protein sequence ID" value="SCO72258.1"/>
    <property type="molecule type" value="Genomic_DNA"/>
</dbReference>
<reference evidence="14 15" key="1">
    <citation type="submission" date="2016-07" db="EMBL/GenBank/DDBJ databases">
        <authorList>
            <consortium name="Pathogen Informatics"/>
        </authorList>
    </citation>
    <scope>NUCLEOTIDE SEQUENCE [LARGE SCALE GENOMIC DNA]</scope>
</reference>
<sequence length="641" mass="76569">MCIRSCARPCSRSCTRSAPAGEPQLGAARTEGERDKMICIKCGRCNSSLYTVYNKTNIKLNECNRCSNICDEYMERNTFLIFINILFLKPEVYRHIIFNRLEYHDKFIHVFFLKMIILFLIINAYLHPNFESDHREGGRTFSDFFLMNTTFGENTQRSYPTEYNCSSYTLFMYKYDDKHKLYGLYNIFNQSNVPNLVNIHKNKFLTCIFHNRFRDHNVCILNRKYEHTEDYDKRLIDLFLHNKESPGGKDVQLSRWKAHLNSWKEQQSSWKGQQSSWKGQQSSWKGHLSEGGKTPSESPSWTNLLPFRDAKKKLLQLVQRSLKYESIFKLKKNHQLLRNDIVTLKNAEEYNSLFQITNVLVYYHIDEHKIVLETREKEAYNIHYLLNFLWSIFFYQKGSEKKNYFKSEANSFVRKASTKGVCPDPRKEIFPSNKCYDYELQDHPYENLNNSGDKLNSLCRNIFKNIDFTFHKNVDEITKKQNQKKKKFKIKQISMYSKLLFSDLDNEKYILKICNSSFSFKKLKSVVINYLVYFLLLCIFTYLLKLYQERKYRIRITMVKYNYLFMLFVLSNYPLVIYFILKVFNYNYINIYLHVYTITCNTIAYYIFISSDGNYICYSIFSVLASYLLKNFLMLKLGDYL</sequence>
<evidence type="ECO:0000256" key="3">
    <source>
        <dbReference type="ARBA" id="ARBA00022448"/>
    </source>
</evidence>
<evidence type="ECO:0000256" key="9">
    <source>
        <dbReference type="ARBA" id="ARBA00023136"/>
    </source>
</evidence>
<dbReference type="GO" id="GO:0097036">
    <property type="term" value="P:regulation of plasma membrane sterol distribution"/>
    <property type="evidence" value="ECO:0007669"/>
    <property type="project" value="UniProtKB-UniRule"/>
</dbReference>
<evidence type="ECO:0000313" key="14">
    <source>
        <dbReference type="Proteomes" id="UP000196402"/>
    </source>
</evidence>
<keyword evidence="5 10" id="KW-0256">Endoplasmic reticulum</keyword>
<dbReference type="Proteomes" id="UP000305196">
    <property type="component" value="Chromosome 8"/>
</dbReference>
<evidence type="ECO:0000313" key="12">
    <source>
        <dbReference type="EMBL" id="SCO66830.1"/>
    </source>
</evidence>
<dbReference type="Proteomes" id="UP000196402">
    <property type="component" value="Chromosome 8"/>
</dbReference>
<name>A0A1G4GW67_PLAVI</name>
<feature type="transmembrane region" description="Helical" evidence="10">
    <location>
        <begin position="527"/>
        <end position="547"/>
    </location>
</feature>
<proteinExistence type="inferred from homology"/>
<dbReference type="EMBL" id="LT615246">
    <property type="protein sequence ID" value="SCO66830.1"/>
    <property type="molecule type" value="Genomic_DNA"/>
</dbReference>
<dbReference type="GO" id="GO:0032366">
    <property type="term" value="P:intracellular sterol transport"/>
    <property type="evidence" value="ECO:0007669"/>
    <property type="project" value="UniProtKB-UniRule"/>
</dbReference>
<organism evidence="12 14">
    <name type="scientific">Plasmodium vivax</name>
    <name type="common">malaria parasite P. vivax</name>
    <dbReference type="NCBI Taxonomy" id="5855"/>
    <lineage>
        <taxon>Eukaryota</taxon>
        <taxon>Sar</taxon>
        <taxon>Alveolata</taxon>
        <taxon>Apicomplexa</taxon>
        <taxon>Aconoidasida</taxon>
        <taxon>Haemosporida</taxon>
        <taxon>Plasmodiidae</taxon>
        <taxon>Plasmodium</taxon>
        <taxon>Plasmodium (Plasmodium)</taxon>
    </lineage>
</organism>
<keyword evidence="6 10" id="KW-1133">Transmembrane helix</keyword>
<feature type="transmembrane region" description="Helical" evidence="10">
    <location>
        <begin position="559"/>
        <end position="581"/>
    </location>
</feature>
<keyword evidence="9 10" id="KW-0472">Membrane</keyword>
<feature type="transmembrane region" description="Helical" evidence="10">
    <location>
        <begin position="107"/>
        <end position="126"/>
    </location>
</feature>
<comment type="function">
    <text evidence="10">Regulates also the sphingolipid metabolism.</text>
</comment>
<dbReference type="AlphaFoldDB" id="A0A1G4GW67"/>
<dbReference type="eggNOG" id="KOG3134">
    <property type="taxonomic scope" value="Eukaryota"/>
</dbReference>
<keyword evidence="10" id="KW-0746">Sphingolipid metabolism</keyword>
<dbReference type="InterPro" id="IPR007290">
    <property type="entry name" value="Arv1"/>
</dbReference>
<keyword evidence="8 10" id="KW-0443">Lipid metabolism</keyword>
<feature type="region of interest" description="Disordered" evidence="11">
    <location>
        <begin position="265"/>
        <end position="300"/>
    </location>
</feature>
<keyword evidence="7 10" id="KW-0445">Lipid transport</keyword>
<dbReference type="VEuPathDB" id="PlasmoDB:PVX_094785"/>
<dbReference type="VEuPathDB" id="PlasmoDB:PVW1_080016700"/>
<evidence type="ECO:0000256" key="2">
    <source>
        <dbReference type="ARBA" id="ARBA00009187"/>
    </source>
</evidence>
<dbReference type="GO" id="GO:0005789">
    <property type="term" value="C:endoplasmic reticulum membrane"/>
    <property type="evidence" value="ECO:0007669"/>
    <property type="project" value="UniProtKB-SubCell"/>
</dbReference>
<dbReference type="PANTHER" id="PTHR14467">
    <property type="entry name" value="ARV1"/>
    <property type="match status" value="1"/>
</dbReference>
<keyword evidence="4 10" id="KW-0812">Transmembrane</keyword>
<dbReference type="VEuPathDB" id="PlasmoDB:PVP01_0811400"/>
<feature type="transmembrane region" description="Helical" evidence="10">
    <location>
        <begin position="615"/>
        <end position="635"/>
    </location>
</feature>
<evidence type="ECO:0000256" key="1">
    <source>
        <dbReference type="ARBA" id="ARBA00004477"/>
    </source>
</evidence>
<evidence type="ECO:0000256" key="11">
    <source>
        <dbReference type="SAM" id="MobiDB-lite"/>
    </source>
</evidence>
<feature type="transmembrane region" description="Helical" evidence="10">
    <location>
        <begin position="587"/>
        <end position="608"/>
    </location>
</feature>
<evidence type="ECO:0000256" key="6">
    <source>
        <dbReference type="ARBA" id="ARBA00022989"/>
    </source>
</evidence>
<evidence type="ECO:0000256" key="7">
    <source>
        <dbReference type="ARBA" id="ARBA00023055"/>
    </source>
</evidence>
<protein>
    <recommendedName>
        <fullName evidence="10">Protein ARV</fullName>
    </recommendedName>
</protein>
<evidence type="ECO:0000256" key="5">
    <source>
        <dbReference type="ARBA" id="ARBA00022824"/>
    </source>
</evidence>
<comment type="similarity">
    <text evidence="2 10">Belongs to the ARV1 family.</text>
</comment>
<keyword evidence="3 10" id="KW-0813">Transport</keyword>
<evidence type="ECO:0000256" key="8">
    <source>
        <dbReference type="ARBA" id="ARBA00023098"/>
    </source>
</evidence>
<feature type="compositionally biased region" description="Low complexity" evidence="11">
    <location>
        <begin position="266"/>
        <end position="286"/>
    </location>
</feature>
<dbReference type="GO" id="GO:0032541">
    <property type="term" value="C:cortical endoplasmic reticulum"/>
    <property type="evidence" value="ECO:0007669"/>
    <property type="project" value="TreeGrafter"/>
</dbReference>
<dbReference type="GO" id="GO:0005794">
    <property type="term" value="C:Golgi apparatus"/>
    <property type="evidence" value="ECO:0007669"/>
    <property type="project" value="TreeGrafter"/>
</dbReference>
<dbReference type="Pfam" id="PF04161">
    <property type="entry name" value="Arv1"/>
    <property type="match status" value="1"/>
</dbReference>
<dbReference type="GO" id="GO:0006665">
    <property type="term" value="P:sphingolipid metabolic process"/>
    <property type="evidence" value="ECO:0007669"/>
    <property type="project" value="UniProtKB-UniRule"/>
</dbReference>
<evidence type="ECO:0000313" key="13">
    <source>
        <dbReference type="EMBL" id="SCO72258.1"/>
    </source>
</evidence>
<comment type="function">
    <text evidence="10">Mediator of sterol homeostasis involved in sterol uptake, trafficking and distribution into membranes.</text>
</comment>